<gene>
    <name evidence="2" type="ordered locus">Xcel_1147</name>
</gene>
<evidence type="ECO:0000256" key="1">
    <source>
        <dbReference type="SAM" id="Phobius"/>
    </source>
</evidence>
<reference evidence="2 3" key="2">
    <citation type="journal article" date="2010" name="Stand. Genomic Sci.">
        <title>Complete genome sequence of Xylanimonas cellulosilytica type strain (XIL07).</title>
        <authorList>
            <person name="Foster B."/>
            <person name="Pukall R."/>
            <person name="Abt B."/>
            <person name="Nolan M."/>
            <person name="Glavina Del Rio T."/>
            <person name="Chen F."/>
            <person name="Lucas S."/>
            <person name="Tice H."/>
            <person name="Pitluck S."/>
            <person name="Cheng J.-F."/>
            <person name="Chertkov O."/>
            <person name="Brettin T."/>
            <person name="Han C."/>
            <person name="Detter J.C."/>
            <person name="Bruce D."/>
            <person name="Goodwin L."/>
            <person name="Ivanova N."/>
            <person name="Mavromatis K."/>
            <person name="Pati A."/>
            <person name="Mikhailova N."/>
            <person name="Chen A."/>
            <person name="Palaniappan K."/>
            <person name="Land M."/>
            <person name="Hauser L."/>
            <person name="Chang Y.-J."/>
            <person name="Jeffries C.D."/>
            <person name="Chain P."/>
            <person name="Rohde M."/>
            <person name="Goeker M."/>
            <person name="Bristow J."/>
            <person name="Eisen J.A."/>
            <person name="Markowitz V."/>
            <person name="Hugenholtz P."/>
            <person name="Kyrpides N.C."/>
            <person name="Klenk H.-P."/>
            <person name="Lapidus A."/>
        </authorList>
    </citation>
    <scope>NUCLEOTIDE SEQUENCE [LARGE SCALE GENOMIC DNA]</scope>
    <source>
        <strain evidence="3">DSM 15894 / CECT 5975 / LMG 20990 / XIL07</strain>
    </source>
</reference>
<dbReference type="eggNOG" id="ENOG5033H47">
    <property type="taxonomic scope" value="Bacteria"/>
</dbReference>
<dbReference type="Proteomes" id="UP000002255">
    <property type="component" value="Chromosome"/>
</dbReference>
<feature type="transmembrane region" description="Helical" evidence="1">
    <location>
        <begin position="149"/>
        <end position="168"/>
    </location>
</feature>
<dbReference type="STRING" id="446471.Xcel_1147"/>
<dbReference type="KEGG" id="xce:Xcel_1147"/>
<protein>
    <submittedName>
        <fullName evidence="2">Uncharacterized protein</fullName>
    </submittedName>
</protein>
<keyword evidence="1" id="KW-1133">Transmembrane helix</keyword>
<reference evidence="3" key="1">
    <citation type="submission" date="2009-11" db="EMBL/GenBank/DDBJ databases">
        <title>The complete chromosome of Xylanimonas cellulosilytica DSM 15894.</title>
        <authorList>
            <consortium name="US DOE Joint Genome Institute (JGI-PGF)"/>
            <person name="Lucas S."/>
            <person name="Copeland A."/>
            <person name="Lapidus A."/>
            <person name="Glavina del Rio T."/>
            <person name="Dalin E."/>
            <person name="Tice H."/>
            <person name="Bruce D."/>
            <person name="Goodwin L."/>
            <person name="Pitluck S."/>
            <person name="Kyrpides N."/>
            <person name="Mavromatis K."/>
            <person name="Ivanova N."/>
            <person name="Mikhailova N."/>
            <person name="Foster B."/>
            <person name="Clum A."/>
            <person name="Brettin T."/>
            <person name="Detter J.C."/>
            <person name="Han C."/>
            <person name="Larimer F."/>
            <person name="Land M."/>
            <person name="Hauser L."/>
            <person name="Markowitz V."/>
            <person name="Cheng J.F."/>
            <person name="Hugenholtz P."/>
            <person name="Woyke T."/>
            <person name="Wu D."/>
            <person name="Gehrich-Schroeter G."/>
            <person name="Schneider S."/>
            <person name="Pukall S.R."/>
            <person name="Klenk H.P."/>
            <person name="Eisen J.A."/>
        </authorList>
    </citation>
    <scope>NUCLEOTIDE SEQUENCE [LARGE SCALE GENOMIC DNA]</scope>
    <source>
        <strain evidence="3">DSM 15894 / CECT 5975 / LMG 20990 / XIL07</strain>
    </source>
</reference>
<evidence type="ECO:0000313" key="2">
    <source>
        <dbReference type="EMBL" id="ACZ30178.1"/>
    </source>
</evidence>
<feature type="transmembrane region" description="Helical" evidence="1">
    <location>
        <begin position="123"/>
        <end position="143"/>
    </location>
</feature>
<sequence>MSPRWAEREPWDRPWRAGPRTRFERSARFWTNAYPLRWREVHGEELLGVLEDAARHDDGTLPERLPRAEALGLIRAGWSLRWREHPPFWRWLGYRVLDLRLPARHRAWVADDIRGRLRAPAEALGTVLGAAVLLAAGAFLWPALFDGALTYPFVGLVIVCGAAGGAFASRDEKRRNAWARHIVGRPTRRRRG</sequence>
<dbReference type="EMBL" id="CP001821">
    <property type="protein sequence ID" value="ACZ30178.1"/>
    <property type="molecule type" value="Genomic_DNA"/>
</dbReference>
<dbReference type="OrthoDB" id="4829762at2"/>
<keyword evidence="3" id="KW-1185">Reference proteome</keyword>
<accession>D1BZM4</accession>
<proteinExistence type="predicted"/>
<dbReference type="RefSeq" id="WP_012877920.1">
    <property type="nucleotide sequence ID" value="NC_013530.1"/>
</dbReference>
<keyword evidence="1" id="KW-0472">Membrane</keyword>
<keyword evidence="1" id="KW-0812">Transmembrane</keyword>
<name>D1BZM4_XYLCX</name>
<dbReference type="AlphaFoldDB" id="D1BZM4"/>
<dbReference type="HOGENOM" id="CLU_1309393_0_0_11"/>
<organism evidence="2 3">
    <name type="scientific">Xylanimonas cellulosilytica (strain DSM 15894 / JCM 12276 / CECT 5975 / KCTC 9989 / LMG 20990 / NBRC 107835 / XIL07)</name>
    <dbReference type="NCBI Taxonomy" id="446471"/>
    <lineage>
        <taxon>Bacteria</taxon>
        <taxon>Bacillati</taxon>
        <taxon>Actinomycetota</taxon>
        <taxon>Actinomycetes</taxon>
        <taxon>Micrococcales</taxon>
        <taxon>Promicromonosporaceae</taxon>
        <taxon>Xylanimonas</taxon>
    </lineage>
</organism>
<evidence type="ECO:0000313" key="3">
    <source>
        <dbReference type="Proteomes" id="UP000002255"/>
    </source>
</evidence>